<evidence type="ECO:0000256" key="2">
    <source>
        <dbReference type="ARBA" id="ARBA00001966"/>
    </source>
</evidence>
<dbReference type="InterPro" id="IPR023753">
    <property type="entry name" value="FAD/NAD-binding_dom"/>
</dbReference>
<evidence type="ECO:0000256" key="8">
    <source>
        <dbReference type="ARBA" id="ARBA00023004"/>
    </source>
</evidence>
<evidence type="ECO:0000313" key="13">
    <source>
        <dbReference type="Proteomes" id="UP000267430"/>
    </source>
</evidence>
<dbReference type="SUPFAM" id="SSF51395">
    <property type="entry name" value="FMN-linked oxidoreductases"/>
    <property type="match status" value="1"/>
</dbReference>
<evidence type="ECO:0000313" key="12">
    <source>
        <dbReference type="EMBL" id="RUQ25837.1"/>
    </source>
</evidence>
<dbReference type="GO" id="GO:0051536">
    <property type="term" value="F:iron-sulfur cluster binding"/>
    <property type="evidence" value="ECO:0007669"/>
    <property type="project" value="UniProtKB-KW"/>
</dbReference>
<dbReference type="InterPro" id="IPR036188">
    <property type="entry name" value="FAD/NAD-bd_sf"/>
</dbReference>
<feature type="domain" description="NADH:flavin oxidoreductase/NADH oxidase N-terminal" evidence="10">
    <location>
        <begin position="15"/>
        <end position="343"/>
    </location>
</feature>
<dbReference type="InterPro" id="IPR013785">
    <property type="entry name" value="Aldolase_TIM"/>
</dbReference>
<proteinExistence type="inferred from homology"/>
<dbReference type="Gene3D" id="3.50.50.60">
    <property type="entry name" value="FAD/NAD(P)-binding domain"/>
    <property type="match status" value="1"/>
</dbReference>
<evidence type="ECO:0000259" key="10">
    <source>
        <dbReference type="Pfam" id="PF00724"/>
    </source>
</evidence>
<feature type="domain" description="FAD/NAD(P)-binding" evidence="11">
    <location>
        <begin position="392"/>
        <end position="609"/>
    </location>
</feature>
<dbReference type="Pfam" id="PF00724">
    <property type="entry name" value="Oxidored_FMN"/>
    <property type="match status" value="1"/>
</dbReference>
<gene>
    <name evidence="12" type="ORF">ELQ35_19815</name>
</gene>
<evidence type="ECO:0000256" key="3">
    <source>
        <dbReference type="ARBA" id="ARBA00011048"/>
    </source>
</evidence>
<dbReference type="Proteomes" id="UP000267430">
    <property type="component" value="Unassembled WGS sequence"/>
</dbReference>
<dbReference type="PRINTS" id="PR00368">
    <property type="entry name" value="FADPNR"/>
</dbReference>
<evidence type="ECO:0000259" key="11">
    <source>
        <dbReference type="Pfam" id="PF07992"/>
    </source>
</evidence>
<comment type="caution">
    <text evidence="12">The sequence shown here is derived from an EMBL/GenBank/DDBJ whole genome shotgun (WGS) entry which is preliminary data.</text>
</comment>
<dbReference type="AlphaFoldDB" id="A0A433HC16"/>
<keyword evidence="6" id="KW-0479">Metal-binding</keyword>
<dbReference type="InterPro" id="IPR001155">
    <property type="entry name" value="OxRdtase_FMN_N"/>
</dbReference>
<evidence type="ECO:0000256" key="4">
    <source>
        <dbReference type="ARBA" id="ARBA00022630"/>
    </source>
</evidence>
<sequence>MINKGAKKMTTYPLLFSPLKLGNKTLRNRMAMVELVTNYAEQQQPTERNANFYAERAKGGVALIVTEGLSVHPTSVPQPHVPAAYLKENIEKFRSIADSVHQHGTILLGQLWHVGRQQLWSPMMSPWGVSALPCPLSNAVPHEMSVEDINEIVESFVLSARNLKEAGFDGVSLHGAHGYLITQFLSPWSNKRRDQYGGSIENRARFVVDIINRIHETCGDDFIVGIKLTVHEYVEGGLDLEESKILIQHIIQHCKVDYIGVSQGNFSFSLEYHVADMHFPPTPFIHLAEEVKKISGNIPVMGMGKITDPETAEKLIVGGSADLIGLGRALISDAEFANKAATNPDNIRECTSCNICWGEIHGGKPLVCMHNPEAGYEKEYGMGTLTRTSLPKKVVVVGGGPAGLEAARIAAARGHHVMLIEKQPELGGQLLQAAKLPGRENLTKTLSFLTRELKRHNVEIRLKEVADEDFIDAIQPDVVIIAAGSTPNLPEFENRSMRVHSFVDSINMEEWGDHVVIFDDDGDIPPYALAEKIATLSKNVTIVTKKPQLAKEANYLSWIGINRRIRSFENITFFTSHKIVQIKSDGIEIQDVFGGQPKYIGCSDVVMVTRNSANNIIYQNLKEKYETYNIGDSYAPRKILAAIHEAHRVARTI</sequence>
<accession>A0A433HC16</accession>
<evidence type="ECO:0000256" key="1">
    <source>
        <dbReference type="ARBA" id="ARBA00001917"/>
    </source>
</evidence>
<dbReference type="GO" id="GO:0010181">
    <property type="term" value="F:FMN binding"/>
    <property type="evidence" value="ECO:0007669"/>
    <property type="project" value="InterPro"/>
</dbReference>
<dbReference type="Gene3D" id="3.20.20.70">
    <property type="entry name" value="Aldolase class I"/>
    <property type="match status" value="1"/>
</dbReference>
<evidence type="ECO:0000256" key="5">
    <source>
        <dbReference type="ARBA" id="ARBA00022643"/>
    </source>
</evidence>
<dbReference type="Pfam" id="PF07992">
    <property type="entry name" value="Pyr_redox_2"/>
    <property type="match status" value="1"/>
</dbReference>
<comment type="cofactor">
    <cofactor evidence="2">
        <name>[4Fe-4S] cluster</name>
        <dbReference type="ChEBI" id="CHEBI:49883"/>
    </cofactor>
</comment>
<keyword evidence="9" id="KW-0411">Iron-sulfur</keyword>
<dbReference type="PANTHER" id="PTHR42917">
    <property type="entry name" value="2,4-DIENOYL-COA REDUCTASE"/>
    <property type="match status" value="1"/>
</dbReference>
<dbReference type="EMBL" id="RYZZ01000038">
    <property type="protein sequence ID" value="RUQ25837.1"/>
    <property type="molecule type" value="Genomic_DNA"/>
</dbReference>
<name>A0A433HC16_9BACI</name>
<dbReference type="InterPro" id="IPR051793">
    <property type="entry name" value="NADH:flavin_oxidoreductase"/>
</dbReference>
<evidence type="ECO:0000256" key="6">
    <source>
        <dbReference type="ARBA" id="ARBA00022723"/>
    </source>
</evidence>
<keyword evidence="7" id="KW-0560">Oxidoreductase</keyword>
<organism evidence="12 13">
    <name type="scientific">Peribacillus cavernae</name>
    <dbReference type="NCBI Taxonomy" id="1674310"/>
    <lineage>
        <taxon>Bacteria</taxon>
        <taxon>Bacillati</taxon>
        <taxon>Bacillota</taxon>
        <taxon>Bacilli</taxon>
        <taxon>Bacillales</taxon>
        <taxon>Bacillaceae</taxon>
        <taxon>Peribacillus</taxon>
    </lineage>
</organism>
<keyword evidence="13" id="KW-1185">Reference proteome</keyword>
<comment type="similarity">
    <text evidence="3">In the N-terminal section; belongs to the NADH:flavin oxidoreductase/NADH oxidase family.</text>
</comment>
<comment type="cofactor">
    <cofactor evidence="1">
        <name>FMN</name>
        <dbReference type="ChEBI" id="CHEBI:58210"/>
    </cofactor>
</comment>
<dbReference type="Gene3D" id="3.40.50.720">
    <property type="entry name" value="NAD(P)-binding Rossmann-like Domain"/>
    <property type="match status" value="1"/>
</dbReference>
<evidence type="ECO:0000256" key="7">
    <source>
        <dbReference type="ARBA" id="ARBA00023002"/>
    </source>
</evidence>
<keyword evidence="4" id="KW-0285">Flavoprotein</keyword>
<dbReference type="GO" id="GO:0016491">
    <property type="term" value="F:oxidoreductase activity"/>
    <property type="evidence" value="ECO:0007669"/>
    <property type="project" value="UniProtKB-KW"/>
</dbReference>
<dbReference type="SUPFAM" id="SSF51971">
    <property type="entry name" value="Nucleotide-binding domain"/>
    <property type="match status" value="1"/>
</dbReference>
<protein>
    <submittedName>
        <fullName evidence="12">FAD-dependent oxidoreductase</fullName>
    </submittedName>
</protein>
<dbReference type="GO" id="GO:0046872">
    <property type="term" value="F:metal ion binding"/>
    <property type="evidence" value="ECO:0007669"/>
    <property type="project" value="UniProtKB-KW"/>
</dbReference>
<dbReference type="OrthoDB" id="9772736at2"/>
<keyword evidence="8" id="KW-0408">Iron</keyword>
<dbReference type="PRINTS" id="PR00411">
    <property type="entry name" value="PNDRDTASEI"/>
</dbReference>
<evidence type="ECO:0000256" key="9">
    <source>
        <dbReference type="ARBA" id="ARBA00023014"/>
    </source>
</evidence>
<reference evidence="12 13" key="1">
    <citation type="submission" date="2018-12" db="EMBL/GenBank/DDBJ databases">
        <title>Bacillus chawlae sp. nov., Bacillus glennii sp. nov., and Bacillus saganii sp. nov. Isolated from the Vehicle Assembly Building at Kennedy Space Center where the Viking Spacecraft were Assembled.</title>
        <authorList>
            <person name="Seuylemezian A."/>
            <person name="Vaishampayan P."/>
        </authorList>
    </citation>
    <scope>NUCLEOTIDE SEQUENCE [LARGE SCALE GENOMIC DNA]</scope>
    <source>
        <strain evidence="12 13">L5</strain>
    </source>
</reference>
<dbReference type="PANTHER" id="PTHR42917:SF2">
    <property type="entry name" value="2,4-DIENOYL-COA REDUCTASE [(2E)-ENOYL-COA-PRODUCING]"/>
    <property type="match status" value="1"/>
</dbReference>
<keyword evidence="5" id="KW-0288">FMN</keyword>